<reference evidence="1 2" key="1">
    <citation type="submission" date="2018-09" db="EMBL/GenBank/DDBJ databases">
        <title>A high-quality reference genome of wild soybean provides a powerful tool to mine soybean genomes.</title>
        <authorList>
            <person name="Xie M."/>
            <person name="Chung C.Y.L."/>
            <person name="Li M.-W."/>
            <person name="Wong F.-L."/>
            <person name="Chan T.-F."/>
            <person name="Lam H.-M."/>
        </authorList>
    </citation>
    <scope>NUCLEOTIDE SEQUENCE [LARGE SCALE GENOMIC DNA]</scope>
    <source>
        <strain evidence="2">cv. W05</strain>
        <tissue evidence="1">Hypocotyl of etiolated seedlings</tissue>
    </source>
</reference>
<evidence type="ECO:0000313" key="2">
    <source>
        <dbReference type="Proteomes" id="UP000289340"/>
    </source>
</evidence>
<dbReference type="AlphaFoldDB" id="A0A445M288"/>
<dbReference type="InterPro" id="IPR036533">
    <property type="entry name" value="BAG_dom_sf"/>
</dbReference>
<evidence type="ECO:0000313" key="1">
    <source>
        <dbReference type="EMBL" id="RZC29664.1"/>
    </source>
</evidence>
<accession>A0A445M288</accession>
<proteinExistence type="predicted"/>
<dbReference type="GO" id="GO:0051087">
    <property type="term" value="F:protein-folding chaperone binding"/>
    <property type="evidence" value="ECO:0007669"/>
    <property type="project" value="InterPro"/>
</dbReference>
<gene>
    <name evidence="1" type="ORF">D0Y65_001307</name>
</gene>
<keyword evidence="2" id="KW-1185">Reference proteome</keyword>
<sequence length="176" mass="19571">MAPPWPPFNNTVLNTGEWDVKKLLVNKTGLEPVEQRLFFRGIEKGDNLHLHLEGVKDKSKLLLLEGTASKERKLEETRKQNVMSKAFEAIAGVRAEVDKLSNRAIVDEEHVGAFAARPLGASATHPHVACPQSRHNNHGNAVINIEIIVEVAVFFHSSYEESTNNTENCTAYVTSF</sequence>
<name>A0A445M288_GLYSO</name>
<organism evidence="1 2">
    <name type="scientific">Glycine soja</name>
    <name type="common">Wild soybean</name>
    <dbReference type="NCBI Taxonomy" id="3848"/>
    <lineage>
        <taxon>Eukaryota</taxon>
        <taxon>Viridiplantae</taxon>
        <taxon>Streptophyta</taxon>
        <taxon>Embryophyta</taxon>
        <taxon>Tracheophyta</taxon>
        <taxon>Spermatophyta</taxon>
        <taxon>Magnoliopsida</taxon>
        <taxon>eudicotyledons</taxon>
        <taxon>Gunneridae</taxon>
        <taxon>Pentapetalae</taxon>
        <taxon>rosids</taxon>
        <taxon>fabids</taxon>
        <taxon>Fabales</taxon>
        <taxon>Fabaceae</taxon>
        <taxon>Papilionoideae</taxon>
        <taxon>50 kb inversion clade</taxon>
        <taxon>NPAAA clade</taxon>
        <taxon>indigoferoid/millettioid clade</taxon>
        <taxon>Phaseoleae</taxon>
        <taxon>Glycine</taxon>
        <taxon>Glycine subgen. Soja</taxon>
    </lineage>
</organism>
<dbReference type="InterPro" id="IPR039773">
    <property type="entry name" value="BAG_chaperone_regulator"/>
</dbReference>
<dbReference type="GO" id="GO:0050821">
    <property type="term" value="P:protein stabilization"/>
    <property type="evidence" value="ECO:0007669"/>
    <property type="project" value="TreeGrafter"/>
</dbReference>
<dbReference type="PANTHER" id="PTHR12329:SF46">
    <property type="entry name" value="BCL-2-ASSOCIATED ATHANOGENE PROTEIN"/>
    <property type="match status" value="1"/>
</dbReference>
<dbReference type="EMBL" id="QZWG01000001">
    <property type="protein sequence ID" value="RZC29664.1"/>
    <property type="molecule type" value="Genomic_DNA"/>
</dbReference>
<dbReference type="Proteomes" id="UP000289340">
    <property type="component" value="Chromosome 1"/>
</dbReference>
<dbReference type="GO" id="GO:0000774">
    <property type="term" value="F:adenyl-nucleotide exchange factor activity"/>
    <property type="evidence" value="ECO:0007669"/>
    <property type="project" value="TreeGrafter"/>
</dbReference>
<dbReference type="GO" id="GO:0005737">
    <property type="term" value="C:cytoplasm"/>
    <property type="evidence" value="ECO:0007669"/>
    <property type="project" value="TreeGrafter"/>
</dbReference>
<comment type="caution">
    <text evidence="1">The sequence shown here is derived from an EMBL/GenBank/DDBJ whole genome shotgun (WGS) entry which is preliminary data.</text>
</comment>
<protein>
    <submittedName>
        <fullName evidence="1">BAG family molecular chaperone regulator 4</fullName>
    </submittedName>
</protein>
<dbReference type="InterPro" id="IPR029071">
    <property type="entry name" value="Ubiquitin-like_domsf"/>
</dbReference>
<dbReference type="Gene3D" id="1.20.58.120">
    <property type="entry name" value="BAG domain"/>
    <property type="match status" value="1"/>
</dbReference>
<dbReference type="SUPFAM" id="SSF54236">
    <property type="entry name" value="Ubiquitin-like"/>
    <property type="match status" value="1"/>
</dbReference>
<dbReference type="PANTHER" id="PTHR12329">
    <property type="entry name" value="BCL2-ASSOCIATED ATHANOGENE"/>
    <property type="match status" value="1"/>
</dbReference>
<dbReference type="Gene3D" id="3.10.20.90">
    <property type="entry name" value="Phosphatidylinositol 3-kinase Catalytic Subunit, Chain A, domain 1"/>
    <property type="match status" value="1"/>
</dbReference>